<feature type="compositionally biased region" description="Acidic residues" evidence="1">
    <location>
        <begin position="303"/>
        <end position="315"/>
    </location>
</feature>
<feature type="region of interest" description="Disordered" evidence="1">
    <location>
        <begin position="19"/>
        <end position="66"/>
    </location>
</feature>
<reference evidence="2" key="2">
    <citation type="submission" date="2013-10" db="EMBL/GenBank/DDBJ databases">
        <authorList>
            <person name="Aslett M."/>
        </authorList>
    </citation>
    <scope>NUCLEOTIDE SEQUENCE [LARGE SCALE GENOMIC DNA]</scope>
    <source>
        <strain evidence="2">Houghton</strain>
    </source>
</reference>
<dbReference type="Proteomes" id="UP000030750">
    <property type="component" value="Unassembled WGS sequence"/>
</dbReference>
<keyword evidence="3" id="KW-1185">Reference proteome</keyword>
<gene>
    <name evidence="2" type="ORF">EBH_0034800</name>
</gene>
<feature type="region of interest" description="Disordered" evidence="1">
    <location>
        <begin position="239"/>
        <end position="405"/>
    </location>
</feature>
<evidence type="ECO:0000313" key="2">
    <source>
        <dbReference type="EMBL" id="CDJ47256.1"/>
    </source>
</evidence>
<feature type="compositionally biased region" description="Low complexity" evidence="1">
    <location>
        <begin position="367"/>
        <end position="381"/>
    </location>
</feature>
<dbReference type="EMBL" id="HG710663">
    <property type="protein sequence ID" value="CDJ47256.1"/>
    <property type="molecule type" value="Genomic_DNA"/>
</dbReference>
<sequence>MYSKDRALKKLGMGIWRNAPLDSNERTVRPGAKRKAHEALSNSGDTSEPEFEPPQKGSPLEPAPVLDPELDLLIDTVLAAGDEFVLSPAGRRQGASTQQHPVIDSSPESVVSQESSEFSDNFWIENREAILPLDPATDSLIDSVLAGSSEEALESLDLDDGIPVASPDQDIDVLIESLLAREEEELLSDVKTHDGQPLSPLDADVDALIDSVLAGGKDMLFAETQRIFEGGIIWDEGSSFSPTSLQFPEDGDGSDENYDGTSTAEMKSETALSSPQSGIDASSSVDQLSSPQPLPQEGTGGLEADDWMEELEDLSESAKVPSSTEVVPELPKGRGKPMEGESTSKPPGTPSAEGPVEPEEEQETEEPAMSSPASSSGASTALPVPSGSPGRAMPQKNGAGQQTASASSPIVAGKFLNWLQSVYPGVSDQVLLTHPLYRFPKRKMVFRMKSFNTGFAAALRSFNFSPISVLGECRILFQKDWLNVKDYEALMAHTERLCGYASGFMNTKIGHTRLRKTIDTLATILIIVDTLHCLTELLGKISKKETWWPWIVKNIESARFTPYIGTRVRKRSRELDLAVSLDFAIEYYRRGRRAPPRLLIGLKEAIFFGSGPTKFSGSSWDLWREEVEAWREKLPGNGLAGEQAPQPSTSSNPSSGPQNDGEQAPQQSASSNPSSGPQNDGEQAPQPSASSNP</sequence>
<feature type="compositionally biased region" description="Low complexity" evidence="1">
    <location>
        <begin position="105"/>
        <end position="114"/>
    </location>
</feature>
<reference evidence="2" key="1">
    <citation type="submission" date="2013-10" db="EMBL/GenBank/DDBJ databases">
        <title>Genomic analysis of the causative agents of coccidiosis in chickens.</title>
        <authorList>
            <person name="Reid A.J."/>
            <person name="Blake D."/>
            <person name="Billington K."/>
            <person name="Browne H."/>
            <person name="Dunn M."/>
            <person name="Hung S."/>
            <person name="Kawahara F."/>
            <person name="Miranda-Saavedra D."/>
            <person name="Mourier T."/>
            <person name="Nagra H."/>
            <person name="Otto T.D."/>
            <person name="Rawlings N."/>
            <person name="Sanchez A."/>
            <person name="Sanders M."/>
            <person name="Subramaniam C."/>
            <person name="Tay Y."/>
            <person name="Dear P."/>
            <person name="Doerig C."/>
            <person name="Gruber A."/>
            <person name="Parkinson J."/>
            <person name="Shirley M."/>
            <person name="Wan K.L."/>
            <person name="Berriman M."/>
            <person name="Tomley F."/>
            <person name="Pain A."/>
        </authorList>
    </citation>
    <scope>NUCLEOTIDE SEQUENCE [LARGE SCALE GENOMIC DNA]</scope>
    <source>
        <strain evidence="2">Houghton</strain>
    </source>
</reference>
<name>U6LAP8_9EIME</name>
<feature type="compositionally biased region" description="Acidic residues" evidence="1">
    <location>
        <begin position="249"/>
        <end position="258"/>
    </location>
</feature>
<dbReference type="OrthoDB" id="348121at2759"/>
<evidence type="ECO:0000313" key="3">
    <source>
        <dbReference type="Proteomes" id="UP000030750"/>
    </source>
</evidence>
<feature type="compositionally biased region" description="Polar residues" evidence="1">
    <location>
        <begin position="645"/>
        <end position="661"/>
    </location>
</feature>
<feature type="compositionally biased region" description="Low complexity" evidence="1">
    <location>
        <begin position="663"/>
        <end position="679"/>
    </location>
</feature>
<organism evidence="2 3">
    <name type="scientific">Eimeria brunetti</name>
    <dbReference type="NCBI Taxonomy" id="51314"/>
    <lineage>
        <taxon>Eukaryota</taxon>
        <taxon>Sar</taxon>
        <taxon>Alveolata</taxon>
        <taxon>Apicomplexa</taxon>
        <taxon>Conoidasida</taxon>
        <taxon>Coccidia</taxon>
        <taxon>Eucoccidiorida</taxon>
        <taxon>Eimeriorina</taxon>
        <taxon>Eimeriidae</taxon>
        <taxon>Eimeria</taxon>
    </lineage>
</organism>
<dbReference type="VEuPathDB" id="ToxoDB:EBH_0034800"/>
<feature type="compositionally biased region" description="Acidic residues" evidence="1">
    <location>
        <begin position="356"/>
        <end position="366"/>
    </location>
</feature>
<protein>
    <submittedName>
        <fullName evidence="2">Uncharacterized protein</fullName>
    </submittedName>
</protein>
<feature type="region of interest" description="Disordered" evidence="1">
    <location>
        <begin position="635"/>
        <end position="693"/>
    </location>
</feature>
<proteinExistence type="predicted"/>
<evidence type="ECO:0000256" key="1">
    <source>
        <dbReference type="SAM" id="MobiDB-lite"/>
    </source>
</evidence>
<feature type="region of interest" description="Disordered" evidence="1">
    <location>
        <begin position="90"/>
        <end position="114"/>
    </location>
</feature>
<accession>U6LAP8</accession>
<feature type="compositionally biased region" description="Polar residues" evidence="1">
    <location>
        <begin position="259"/>
        <end position="291"/>
    </location>
</feature>
<dbReference type="AlphaFoldDB" id="U6LAP8"/>